<evidence type="ECO:0000256" key="2">
    <source>
        <dbReference type="ARBA" id="ARBA00006236"/>
    </source>
</evidence>
<evidence type="ECO:0000256" key="6">
    <source>
        <dbReference type="ARBA" id="ARBA00022989"/>
    </source>
</evidence>
<feature type="transmembrane region" description="Helical" evidence="8">
    <location>
        <begin position="147"/>
        <end position="168"/>
    </location>
</feature>
<feature type="transmembrane region" description="Helical" evidence="8">
    <location>
        <begin position="84"/>
        <end position="102"/>
    </location>
</feature>
<feature type="transmembrane region" description="Helical" evidence="8">
    <location>
        <begin position="114"/>
        <end position="135"/>
    </location>
</feature>
<feature type="transmembrane region" description="Helical" evidence="8">
    <location>
        <begin position="215"/>
        <end position="239"/>
    </location>
</feature>
<dbReference type="InterPro" id="IPR020846">
    <property type="entry name" value="MFS_dom"/>
</dbReference>
<feature type="transmembrane region" description="Helical" evidence="8">
    <location>
        <begin position="50"/>
        <end position="72"/>
    </location>
</feature>
<reference evidence="10 11" key="1">
    <citation type="submission" date="2023-07" db="EMBL/GenBank/DDBJ databases">
        <title>Sequencing the genomes of 1000 actinobacteria strains.</title>
        <authorList>
            <person name="Klenk H.-P."/>
        </authorList>
    </citation>
    <scope>NUCLEOTIDE SEQUENCE [LARGE SCALE GENOMIC DNA]</scope>
    <source>
        <strain evidence="10 11">DSM 14555</strain>
    </source>
</reference>
<keyword evidence="4" id="KW-1003">Cell membrane</keyword>
<dbReference type="Gene3D" id="1.20.1720.10">
    <property type="entry name" value="Multidrug resistance protein D"/>
    <property type="match status" value="1"/>
</dbReference>
<comment type="subcellular location">
    <subcellularLocation>
        <location evidence="1">Cell membrane</location>
        <topology evidence="1">Multi-pass membrane protein</topology>
    </subcellularLocation>
</comment>
<dbReference type="InterPro" id="IPR005829">
    <property type="entry name" value="Sugar_transporter_CS"/>
</dbReference>
<keyword evidence="3" id="KW-0813">Transport</keyword>
<dbReference type="PANTHER" id="PTHR23502:SF132">
    <property type="entry name" value="POLYAMINE TRANSPORTER 2-RELATED"/>
    <property type="match status" value="1"/>
</dbReference>
<name>A0ABU1J943_9MICC</name>
<evidence type="ECO:0000256" key="8">
    <source>
        <dbReference type="SAM" id="Phobius"/>
    </source>
</evidence>
<evidence type="ECO:0000256" key="5">
    <source>
        <dbReference type="ARBA" id="ARBA00022692"/>
    </source>
</evidence>
<keyword evidence="7 8" id="KW-0472">Membrane</keyword>
<organism evidence="10 11">
    <name type="scientific">Arthrobacter russicus</name>
    <dbReference type="NCBI Taxonomy" id="172040"/>
    <lineage>
        <taxon>Bacteria</taxon>
        <taxon>Bacillati</taxon>
        <taxon>Actinomycetota</taxon>
        <taxon>Actinomycetes</taxon>
        <taxon>Micrococcales</taxon>
        <taxon>Micrococcaceae</taxon>
        <taxon>Arthrobacter</taxon>
    </lineage>
</organism>
<dbReference type="CDD" id="cd17320">
    <property type="entry name" value="MFS_MdfA_MDR_like"/>
    <property type="match status" value="1"/>
</dbReference>
<evidence type="ECO:0000313" key="10">
    <source>
        <dbReference type="EMBL" id="MDR6268946.1"/>
    </source>
</evidence>
<evidence type="ECO:0000313" key="11">
    <source>
        <dbReference type="Proteomes" id="UP001185069"/>
    </source>
</evidence>
<feature type="transmembrane region" description="Helical" evidence="8">
    <location>
        <begin position="378"/>
        <end position="397"/>
    </location>
</feature>
<dbReference type="InterPro" id="IPR036259">
    <property type="entry name" value="MFS_trans_sf"/>
</dbReference>
<dbReference type="NCBIfam" id="NF008314">
    <property type="entry name" value="PRK11102.1"/>
    <property type="match status" value="1"/>
</dbReference>
<evidence type="ECO:0000256" key="1">
    <source>
        <dbReference type="ARBA" id="ARBA00004651"/>
    </source>
</evidence>
<dbReference type="RefSeq" id="WP_309796908.1">
    <property type="nucleotide sequence ID" value="NZ_BAAAHY010000001.1"/>
</dbReference>
<proteinExistence type="inferred from homology"/>
<accession>A0ABU1J943</accession>
<evidence type="ECO:0000256" key="7">
    <source>
        <dbReference type="ARBA" id="ARBA00023136"/>
    </source>
</evidence>
<evidence type="ECO:0000256" key="4">
    <source>
        <dbReference type="ARBA" id="ARBA00022475"/>
    </source>
</evidence>
<dbReference type="SUPFAM" id="SSF103473">
    <property type="entry name" value="MFS general substrate transporter"/>
    <property type="match status" value="1"/>
</dbReference>
<feature type="transmembrane region" description="Helical" evidence="8">
    <location>
        <begin position="17"/>
        <end position="38"/>
    </location>
</feature>
<dbReference type="PROSITE" id="PS00216">
    <property type="entry name" value="SUGAR_TRANSPORT_1"/>
    <property type="match status" value="1"/>
</dbReference>
<comment type="caution">
    <text evidence="10">The sequence shown here is derived from an EMBL/GenBank/DDBJ whole genome shotgun (WGS) entry which is preliminary data.</text>
</comment>
<keyword evidence="6 8" id="KW-1133">Transmembrane helix</keyword>
<dbReference type="Pfam" id="PF07690">
    <property type="entry name" value="MFS_1"/>
    <property type="match status" value="1"/>
</dbReference>
<dbReference type="PROSITE" id="PS50850">
    <property type="entry name" value="MFS"/>
    <property type="match status" value="1"/>
</dbReference>
<dbReference type="Proteomes" id="UP001185069">
    <property type="component" value="Unassembled WGS sequence"/>
</dbReference>
<dbReference type="EMBL" id="JAVDQF010000001">
    <property type="protein sequence ID" value="MDR6268946.1"/>
    <property type="molecule type" value="Genomic_DNA"/>
</dbReference>
<evidence type="ECO:0000256" key="3">
    <source>
        <dbReference type="ARBA" id="ARBA00022448"/>
    </source>
</evidence>
<keyword evidence="5 8" id="KW-0812">Transmembrane</keyword>
<feature type="domain" description="Major facilitator superfamily (MFS) profile" evidence="9">
    <location>
        <begin position="16"/>
        <end position="401"/>
    </location>
</feature>
<sequence>MSTLTHPGDALSKRQKLVYIVVLGLLTALAPFTIDLYLPAFPILQADLRVSAAAVQLTLAATTIGFAAGQLVVGPLSDKLGRRLPLIVATAIHVLASIGAALSTDVTMLGVFRVLQGIGAAGGGVVAMAMVRDLFSGYPLVRMMSRLALVNGMAPIVAPLIGSQLLSFMSWPGIFWLLSGYGLLVLVAAVFLIVETLPPELRKSQTSMLSRYRVLFSDRIFVGMLLLGGLNFAGLFSYLSASPFVFQGIYGLSPQQYGLLFALNSIAVVIGVQVSARVVRRVGPQWVIAVATAVQFSMAVLIVVFDRIGLGFFGTLIPLWFYILATGFIFPCVQVIALANHGARAGTAASLLGAATFGLAGVISPLVGAWGTSTATPMGAIMAACIGLGILTLWLVVQPKKVPPL</sequence>
<keyword evidence="11" id="KW-1185">Reference proteome</keyword>
<dbReference type="InterPro" id="IPR011701">
    <property type="entry name" value="MFS"/>
</dbReference>
<evidence type="ECO:0000259" key="9">
    <source>
        <dbReference type="PROSITE" id="PS50850"/>
    </source>
</evidence>
<feature type="transmembrane region" description="Helical" evidence="8">
    <location>
        <begin position="174"/>
        <end position="194"/>
    </location>
</feature>
<protein>
    <submittedName>
        <fullName evidence="10">DHA1 family bicyclomycin/chloramphenicol resistance-like MFS transporter</fullName>
    </submittedName>
</protein>
<feature type="transmembrane region" description="Helical" evidence="8">
    <location>
        <begin position="317"/>
        <end position="339"/>
    </location>
</feature>
<dbReference type="PANTHER" id="PTHR23502">
    <property type="entry name" value="MAJOR FACILITATOR SUPERFAMILY"/>
    <property type="match status" value="1"/>
</dbReference>
<gene>
    <name evidence="10" type="ORF">JOE69_001184</name>
</gene>
<feature type="transmembrane region" description="Helical" evidence="8">
    <location>
        <begin position="351"/>
        <end position="372"/>
    </location>
</feature>
<feature type="transmembrane region" description="Helical" evidence="8">
    <location>
        <begin position="286"/>
        <end position="305"/>
    </location>
</feature>
<comment type="similarity">
    <text evidence="2">Belongs to the major facilitator superfamily. Bcr/CmlA family.</text>
</comment>
<feature type="transmembrane region" description="Helical" evidence="8">
    <location>
        <begin position="259"/>
        <end position="279"/>
    </location>
</feature>
<dbReference type="NCBIfam" id="TIGR00710">
    <property type="entry name" value="efflux_Bcr_CflA"/>
    <property type="match status" value="1"/>
</dbReference>
<dbReference type="InterPro" id="IPR004812">
    <property type="entry name" value="Efflux_drug-R_Bcr/CmlA"/>
</dbReference>